<dbReference type="Proteomes" id="UP000606974">
    <property type="component" value="Unassembled WGS sequence"/>
</dbReference>
<organism evidence="1 2">
    <name type="scientific">Endocarpon pusillum</name>
    <dbReference type="NCBI Taxonomy" id="364733"/>
    <lineage>
        <taxon>Eukaryota</taxon>
        <taxon>Fungi</taxon>
        <taxon>Dikarya</taxon>
        <taxon>Ascomycota</taxon>
        <taxon>Pezizomycotina</taxon>
        <taxon>Eurotiomycetes</taxon>
        <taxon>Chaetothyriomycetidae</taxon>
        <taxon>Verrucariales</taxon>
        <taxon>Verrucariaceae</taxon>
        <taxon>Endocarpon</taxon>
    </lineage>
</organism>
<dbReference type="EMBL" id="JAACFV010000102">
    <property type="protein sequence ID" value="KAF7505720.1"/>
    <property type="molecule type" value="Genomic_DNA"/>
</dbReference>
<evidence type="ECO:0000313" key="1">
    <source>
        <dbReference type="EMBL" id="KAF7505720.1"/>
    </source>
</evidence>
<protein>
    <submittedName>
        <fullName evidence="1">Uncharacterized protein</fullName>
    </submittedName>
</protein>
<sequence length="113" mass="12165">MEAFPEDYIAHNLPLILLSGIGHGEQAAPDSTERSRNLLQEGGFRIRTDVPPLTDSASEDLLQTFLSFDSTNRISESKDVSVKDKPGAFNIKRVGRVGLCSASSESITATPCA</sequence>
<name>A0A8H7E1W5_9EURO</name>
<comment type="caution">
    <text evidence="1">The sequence shown here is derived from an EMBL/GenBank/DDBJ whole genome shotgun (WGS) entry which is preliminary data.</text>
</comment>
<accession>A0A8H7E1W5</accession>
<evidence type="ECO:0000313" key="2">
    <source>
        <dbReference type="Proteomes" id="UP000606974"/>
    </source>
</evidence>
<reference evidence="1" key="1">
    <citation type="submission" date="2020-02" db="EMBL/GenBank/DDBJ databases">
        <authorList>
            <person name="Palmer J.M."/>
        </authorList>
    </citation>
    <scope>NUCLEOTIDE SEQUENCE</scope>
    <source>
        <strain evidence="1">EPUS1.4</strain>
        <tissue evidence="1">Thallus</tissue>
    </source>
</reference>
<proteinExistence type="predicted"/>
<dbReference type="OrthoDB" id="4540163at2759"/>
<dbReference type="AlphaFoldDB" id="A0A8H7E1W5"/>
<keyword evidence="2" id="KW-1185">Reference proteome</keyword>
<gene>
    <name evidence="1" type="ORF">GJ744_000486</name>
</gene>